<reference evidence="2" key="1">
    <citation type="submission" date="2017-11" db="EMBL/GenBank/DDBJ databases">
        <authorList>
            <person name="Zhu W."/>
        </authorList>
    </citation>
    <scope>NUCLEOTIDE SEQUENCE [LARGE SCALE GENOMIC DNA]</scope>
    <source>
        <strain evidence="2">CAU 1051</strain>
    </source>
</reference>
<name>A0A3D8PHZ5_9BACI</name>
<sequence>MVGNYYYLDDLTTELFLSKEDAKEWQQYYDERNQIKLEEVTLKNETKELISRDDWEEIVGNEALVTYCDSGICEIHTVHSSEFRAFAVPEIRIRRDMWASDPINRTLKEIEAESEADKDSFWEKMNKQGEGILNDSSELITIYESGESEASLKQSVQSLYDKVYGKVTILRDTLVPRDKVTKNQYNQLLMDVEFLLNSLYQGQLYFVDDKKKELKEIVKEEIIPLRNELEELVKAMF</sequence>
<dbReference type="AlphaFoldDB" id="A0A3D8PHZ5"/>
<comment type="caution">
    <text evidence="1">The sequence shown here is derived from an EMBL/GenBank/DDBJ whole genome shotgun (WGS) entry which is preliminary data.</text>
</comment>
<dbReference type="EMBL" id="PIOD01000026">
    <property type="protein sequence ID" value="RDW15107.1"/>
    <property type="molecule type" value="Genomic_DNA"/>
</dbReference>
<dbReference type="RefSeq" id="WP_115751295.1">
    <property type="nucleotide sequence ID" value="NZ_PIOD01000026.1"/>
</dbReference>
<dbReference type="Proteomes" id="UP000256520">
    <property type="component" value="Unassembled WGS sequence"/>
</dbReference>
<accession>A0A3D8PHZ5</accession>
<dbReference type="OrthoDB" id="2427015at2"/>
<proteinExistence type="predicted"/>
<evidence type="ECO:0000313" key="1">
    <source>
        <dbReference type="EMBL" id="RDW15107.1"/>
    </source>
</evidence>
<keyword evidence="2" id="KW-1185">Reference proteome</keyword>
<protein>
    <submittedName>
        <fullName evidence="1">Uncharacterized protein</fullName>
    </submittedName>
</protein>
<organism evidence="1 2">
    <name type="scientific">Oceanobacillus chungangensis</name>
    <dbReference type="NCBI Taxonomy" id="1229152"/>
    <lineage>
        <taxon>Bacteria</taxon>
        <taxon>Bacillati</taxon>
        <taxon>Bacillota</taxon>
        <taxon>Bacilli</taxon>
        <taxon>Bacillales</taxon>
        <taxon>Bacillaceae</taxon>
        <taxon>Oceanobacillus</taxon>
    </lineage>
</organism>
<evidence type="ECO:0000313" key="2">
    <source>
        <dbReference type="Proteomes" id="UP000256520"/>
    </source>
</evidence>
<gene>
    <name evidence="1" type="ORF">CWR45_18225</name>
</gene>